<sequence>MLSSCVLVVYRVQAERGEVSTCPDPVFFSYTGYRQSGERSAHARILCSFRIQGTGRAGRGQRMLGSCVLVVYRVQAERGEVSTYPDPVFFSYTGYRQSGERSAHARILCSFRTQGTGRAGRGLRMLGSCVLFAYRVQAERGEVSACSDPVYRQSGERSAHARFMCSFRIQGTGRAGRGQRMLGSCVLVVYRVQAERGEVSTCPDPVFFSYTGYRQSGERSAHAQILCSFRIQGTGRARRGQRMLGSCVLVVYRVQAERGEVSTCPDPVFFSYTGYRQSGERSAHARILCSFRIQGTGRAGRGLRMLGSCVLFAYRVQAERGEVSACSDPVYRQSGERSAHARFMCSFRIQGTGRAGRGQRMLGSCVLVVYRVQAERGEVSTCPDPVFFSYTGYRQSGERSAHARILCSFRIQGTGRAGRGQRMLGSCVLVVYRVQAERGEVSTCPDPVFFSYTGYRQSGERSAHARILCSFRIQGTGRAGRGLRMLRSCVLFAYRVQAERGEVSACSDPAFFPYTGYRKSKERSAHARILCSFRIQGTGRAGRGQGMLGSCVQAERGEVSACSVHVFLSYTGYRQSGERSAHARFLCSFRIQGRDGTGQRMLGSCVLFAYRVQAERGEVSACSDPVFFLYTGYRQRGDRSAHARILCTFRIQGTGRAGTGQRMLGSCVLAHDIELCILFQTNEVHASRVMCRAADGAALNAAG</sequence>
<name>A0AAV7LS47_PLEWA</name>
<reference evidence="1" key="1">
    <citation type="journal article" date="2022" name="bioRxiv">
        <title>Sequencing and chromosome-scale assembly of the giantPleurodeles waltlgenome.</title>
        <authorList>
            <person name="Brown T."/>
            <person name="Elewa A."/>
            <person name="Iarovenko S."/>
            <person name="Subramanian E."/>
            <person name="Araus A.J."/>
            <person name="Petzold A."/>
            <person name="Susuki M."/>
            <person name="Suzuki K.-i.T."/>
            <person name="Hayashi T."/>
            <person name="Toyoda A."/>
            <person name="Oliveira C."/>
            <person name="Osipova E."/>
            <person name="Leigh N.D."/>
            <person name="Simon A."/>
            <person name="Yun M.H."/>
        </authorList>
    </citation>
    <scope>NUCLEOTIDE SEQUENCE</scope>
    <source>
        <strain evidence="1">20211129_DDA</strain>
        <tissue evidence="1">Liver</tissue>
    </source>
</reference>
<keyword evidence="2" id="KW-1185">Reference proteome</keyword>
<dbReference type="Proteomes" id="UP001066276">
    <property type="component" value="Chromosome 11"/>
</dbReference>
<proteinExistence type="predicted"/>
<protein>
    <submittedName>
        <fullName evidence="1">Uncharacterized protein</fullName>
    </submittedName>
</protein>
<dbReference type="EMBL" id="JANPWB010000015">
    <property type="protein sequence ID" value="KAJ1094386.1"/>
    <property type="molecule type" value="Genomic_DNA"/>
</dbReference>
<organism evidence="1 2">
    <name type="scientific">Pleurodeles waltl</name>
    <name type="common">Iberian ribbed newt</name>
    <dbReference type="NCBI Taxonomy" id="8319"/>
    <lineage>
        <taxon>Eukaryota</taxon>
        <taxon>Metazoa</taxon>
        <taxon>Chordata</taxon>
        <taxon>Craniata</taxon>
        <taxon>Vertebrata</taxon>
        <taxon>Euteleostomi</taxon>
        <taxon>Amphibia</taxon>
        <taxon>Batrachia</taxon>
        <taxon>Caudata</taxon>
        <taxon>Salamandroidea</taxon>
        <taxon>Salamandridae</taxon>
        <taxon>Pleurodelinae</taxon>
        <taxon>Pleurodeles</taxon>
    </lineage>
</organism>
<accession>A0AAV7LS47</accession>
<comment type="caution">
    <text evidence="1">The sequence shown here is derived from an EMBL/GenBank/DDBJ whole genome shotgun (WGS) entry which is preliminary data.</text>
</comment>
<dbReference type="AlphaFoldDB" id="A0AAV7LS47"/>
<evidence type="ECO:0000313" key="1">
    <source>
        <dbReference type="EMBL" id="KAJ1094386.1"/>
    </source>
</evidence>
<gene>
    <name evidence="1" type="ORF">NDU88_007463</name>
</gene>
<evidence type="ECO:0000313" key="2">
    <source>
        <dbReference type="Proteomes" id="UP001066276"/>
    </source>
</evidence>